<dbReference type="EMBL" id="JANAKD010000055">
    <property type="protein sequence ID" value="KAJ3498358.1"/>
    <property type="molecule type" value="Genomic_DNA"/>
</dbReference>
<accession>A0ACC1R746</accession>
<reference evidence="1" key="1">
    <citation type="submission" date="2022-07" db="EMBL/GenBank/DDBJ databases">
        <title>Genome Sequence of Lecanicillium saksenae.</title>
        <authorList>
            <person name="Buettner E."/>
        </authorList>
    </citation>
    <scope>NUCLEOTIDE SEQUENCE</scope>
    <source>
        <strain evidence="1">VT-O1</strain>
    </source>
</reference>
<proteinExistence type="predicted"/>
<gene>
    <name evidence="1" type="ORF">NLG97_g1184</name>
</gene>
<keyword evidence="2" id="KW-1185">Reference proteome</keyword>
<dbReference type="Proteomes" id="UP001148737">
    <property type="component" value="Unassembled WGS sequence"/>
</dbReference>
<comment type="caution">
    <text evidence="1">The sequence shown here is derived from an EMBL/GenBank/DDBJ whole genome shotgun (WGS) entry which is preliminary data.</text>
</comment>
<name>A0ACC1R746_9HYPO</name>
<sequence>MEPMPCNRDLFPLQSDLDSFEFMSTNTAAGQQPGHGSNNAFAGTSHQPSAGFTHQPPTSVSLDTGRHCINCGFRQPAAEATDARLQTLRTHVERLEMAVVQLQLSFRSSMLNFEEKLANSEQNANAKFSEFTSLVAQLKKGMGKFFERFAEQFSDTEKGSNGGEDTP</sequence>
<evidence type="ECO:0000313" key="2">
    <source>
        <dbReference type="Proteomes" id="UP001148737"/>
    </source>
</evidence>
<protein>
    <submittedName>
        <fullName evidence="1">Uncharacterized protein</fullName>
    </submittedName>
</protein>
<organism evidence="1 2">
    <name type="scientific">Lecanicillium saksenae</name>
    <dbReference type="NCBI Taxonomy" id="468837"/>
    <lineage>
        <taxon>Eukaryota</taxon>
        <taxon>Fungi</taxon>
        <taxon>Dikarya</taxon>
        <taxon>Ascomycota</taxon>
        <taxon>Pezizomycotina</taxon>
        <taxon>Sordariomycetes</taxon>
        <taxon>Hypocreomycetidae</taxon>
        <taxon>Hypocreales</taxon>
        <taxon>Cordycipitaceae</taxon>
        <taxon>Lecanicillium</taxon>
    </lineage>
</organism>
<evidence type="ECO:0000313" key="1">
    <source>
        <dbReference type="EMBL" id="KAJ3498358.1"/>
    </source>
</evidence>